<dbReference type="GO" id="GO:0005524">
    <property type="term" value="F:ATP binding"/>
    <property type="evidence" value="ECO:0007669"/>
    <property type="project" value="UniProtKB-KW"/>
</dbReference>
<evidence type="ECO:0000313" key="7">
    <source>
        <dbReference type="Proteomes" id="UP000483078"/>
    </source>
</evidence>
<name>A0A7C9HL13_9RHOB</name>
<sequence length="242" mass="26517">MSIIEFRNTSKHFGPLKVLDEVTLSIDEGEVVVLVGPSGSGKSTLLRCINGLEMITGGDLVVDGNSVTQGARILREIRQEAGMVFQQFNLFPQLSALENVAFGPQKVRGLSRSAAREQARDLLVKVGLADKADHYPAELSGGQQQRVAIARALAIKPKVMLFDEPTSALDPELKQEVLNVMRALAQEGMTMVVVTHEMSFAKQVGTRLIFMEHGKIAVDGTPREVIDTPPNDRMKDFLQHVE</sequence>
<dbReference type="InterPro" id="IPR030679">
    <property type="entry name" value="ABC_ATPase_HisP-typ"/>
</dbReference>
<dbReference type="Gene3D" id="3.40.50.300">
    <property type="entry name" value="P-loop containing nucleotide triphosphate hydrolases"/>
    <property type="match status" value="1"/>
</dbReference>
<reference evidence="6 7" key="1">
    <citation type="submission" date="2019-06" db="EMBL/GenBank/DDBJ databases">
        <title>Enrichment of Autotrophic Halophilic Microorganisms from Red Sea Brine Pool Using Microbial Electrosynthesis System.</title>
        <authorList>
            <person name="Alqahtani M.F."/>
            <person name="Bajracharya S."/>
            <person name="Katuri K.P."/>
            <person name="Ali M."/>
            <person name="Saikaly P.E."/>
        </authorList>
    </citation>
    <scope>NUCLEOTIDE SEQUENCE [LARGE SCALE GENOMIC DNA]</scope>
    <source>
        <strain evidence="6">MES6</strain>
    </source>
</reference>
<dbReference type="GO" id="GO:0015424">
    <property type="term" value="F:ABC-type amino acid transporter activity"/>
    <property type="evidence" value="ECO:0007669"/>
    <property type="project" value="InterPro"/>
</dbReference>
<evidence type="ECO:0000256" key="3">
    <source>
        <dbReference type="ARBA" id="ARBA00022741"/>
    </source>
</evidence>
<accession>A0A7C9HL13</accession>
<dbReference type="PIRSF" id="PIRSF039085">
    <property type="entry name" value="ABC_ATPase_HisP"/>
    <property type="match status" value="1"/>
</dbReference>
<comment type="similarity">
    <text evidence="1">Belongs to the ABC transporter superfamily.</text>
</comment>
<organism evidence="6 7">
    <name type="scientific">Sediminimonas qiaohouensis</name>
    <dbReference type="NCBI Taxonomy" id="552061"/>
    <lineage>
        <taxon>Bacteria</taxon>
        <taxon>Pseudomonadati</taxon>
        <taxon>Pseudomonadota</taxon>
        <taxon>Alphaproteobacteria</taxon>
        <taxon>Rhodobacterales</taxon>
        <taxon>Roseobacteraceae</taxon>
        <taxon>Sediminimonas</taxon>
    </lineage>
</organism>
<dbReference type="InterPro" id="IPR017871">
    <property type="entry name" value="ABC_transporter-like_CS"/>
</dbReference>
<dbReference type="CDD" id="cd03262">
    <property type="entry name" value="ABC_HisP_GlnQ"/>
    <property type="match status" value="1"/>
</dbReference>
<evidence type="ECO:0000256" key="4">
    <source>
        <dbReference type="ARBA" id="ARBA00022840"/>
    </source>
</evidence>
<dbReference type="PANTHER" id="PTHR43166">
    <property type="entry name" value="AMINO ACID IMPORT ATP-BINDING PROTEIN"/>
    <property type="match status" value="1"/>
</dbReference>
<protein>
    <submittedName>
        <fullName evidence="6">Glutamine ABC transporter ATP-binding protein GlnQ</fullName>
    </submittedName>
</protein>
<dbReference type="FunFam" id="3.40.50.300:FF:000020">
    <property type="entry name" value="Amino acid ABC transporter ATP-binding component"/>
    <property type="match status" value="1"/>
</dbReference>
<keyword evidence="4 6" id="KW-0067">ATP-binding</keyword>
<comment type="caution">
    <text evidence="6">The sequence shown here is derived from an EMBL/GenBank/DDBJ whole genome shotgun (WGS) entry which is preliminary data.</text>
</comment>
<dbReference type="InterPro" id="IPR003593">
    <property type="entry name" value="AAA+_ATPase"/>
</dbReference>
<evidence type="ECO:0000256" key="2">
    <source>
        <dbReference type="ARBA" id="ARBA00022448"/>
    </source>
</evidence>
<dbReference type="AlphaFoldDB" id="A0A7C9HL13"/>
<keyword evidence="3" id="KW-0547">Nucleotide-binding</keyword>
<dbReference type="SUPFAM" id="SSF52540">
    <property type="entry name" value="P-loop containing nucleoside triphosphate hydrolases"/>
    <property type="match status" value="1"/>
</dbReference>
<feature type="domain" description="ABC transporter" evidence="5">
    <location>
        <begin position="4"/>
        <end position="238"/>
    </location>
</feature>
<dbReference type="InterPro" id="IPR003439">
    <property type="entry name" value="ABC_transporter-like_ATP-bd"/>
</dbReference>
<dbReference type="PROSITE" id="PS00211">
    <property type="entry name" value="ABC_TRANSPORTER_1"/>
    <property type="match status" value="1"/>
</dbReference>
<dbReference type="EMBL" id="VENJ01000006">
    <property type="protein sequence ID" value="MTJ04208.1"/>
    <property type="molecule type" value="Genomic_DNA"/>
</dbReference>
<evidence type="ECO:0000259" key="5">
    <source>
        <dbReference type="PROSITE" id="PS50893"/>
    </source>
</evidence>
<dbReference type="PROSITE" id="PS50893">
    <property type="entry name" value="ABC_TRANSPORTER_2"/>
    <property type="match status" value="1"/>
</dbReference>
<dbReference type="SMART" id="SM00382">
    <property type="entry name" value="AAA"/>
    <property type="match status" value="1"/>
</dbReference>
<gene>
    <name evidence="6" type="primary">glnQ</name>
    <name evidence="6" type="ORF">FH759_05865</name>
</gene>
<evidence type="ECO:0000313" key="6">
    <source>
        <dbReference type="EMBL" id="MTJ04208.1"/>
    </source>
</evidence>
<keyword evidence="2" id="KW-0813">Transport</keyword>
<dbReference type="Proteomes" id="UP000483078">
    <property type="component" value="Unassembled WGS sequence"/>
</dbReference>
<evidence type="ECO:0000256" key="1">
    <source>
        <dbReference type="ARBA" id="ARBA00005417"/>
    </source>
</evidence>
<dbReference type="PANTHER" id="PTHR43166:SF14">
    <property type="entry name" value="GLUTAMINE TRANSPORT ATP-BINDING PROTEIN GLNQ"/>
    <property type="match status" value="1"/>
</dbReference>
<dbReference type="InterPro" id="IPR027417">
    <property type="entry name" value="P-loop_NTPase"/>
</dbReference>
<dbReference type="NCBIfam" id="NF007027">
    <property type="entry name" value="PRK09493.1"/>
    <property type="match status" value="1"/>
</dbReference>
<dbReference type="Pfam" id="PF00005">
    <property type="entry name" value="ABC_tran"/>
    <property type="match status" value="1"/>
</dbReference>
<dbReference type="GO" id="GO:0016887">
    <property type="term" value="F:ATP hydrolysis activity"/>
    <property type="evidence" value="ECO:0007669"/>
    <property type="project" value="InterPro"/>
</dbReference>
<proteinExistence type="inferred from homology"/>
<dbReference type="InterPro" id="IPR050086">
    <property type="entry name" value="MetN_ABC_transporter-like"/>
</dbReference>